<evidence type="ECO:0000313" key="2">
    <source>
        <dbReference type="EMBL" id="CDR36338.1"/>
    </source>
</evidence>
<dbReference type="InterPro" id="IPR022742">
    <property type="entry name" value="Hydrolase_4"/>
</dbReference>
<dbReference type="Gene3D" id="3.40.50.1820">
    <property type="entry name" value="alpha/beta hydrolase"/>
    <property type="match status" value="1"/>
</dbReference>
<dbReference type="InterPro" id="IPR000073">
    <property type="entry name" value="AB_hydrolase_1"/>
</dbReference>
<dbReference type="InterPro" id="IPR029058">
    <property type="entry name" value="AB_hydrolase_fold"/>
</dbReference>
<dbReference type="OrthoDB" id="10249433at2759"/>
<name>A0A061ANP0_CYBFA</name>
<proteinExistence type="predicted"/>
<organism evidence="2">
    <name type="scientific">Cyberlindnera fabianii</name>
    <name type="common">Yeast</name>
    <name type="synonym">Hansenula fabianii</name>
    <dbReference type="NCBI Taxonomy" id="36022"/>
    <lineage>
        <taxon>Eukaryota</taxon>
        <taxon>Fungi</taxon>
        <taxon>Dikarya</taxon>
        <taxon>Ascomycota</taxon>
        <taxon>Saccharomycotina</taxon>
        <taxon>Saccharomycetes</taxon>
        <taxon>Phaffomycetales</taxon>
        <taxon>Phaffomycetaceae</taxon>
        <taxon>Cyberlindnera</taxon>
    </lineage>
</organism>
<gene>
    <name evidence="2" type="ORF">CYFA0S_01e00650g</name>
</gene>
<dbReference type="AlphaFoldDB" id="A0A061ANP0"/>
<dbReference type="EMBL" id="LK052886">
    <property type="protein sequence ID" value="CDR36338.1"/>
    <property type="molecule type" value="Genomic_DNA"/>
</dbReference>
<evidence type="ECO:0000259" key="1">
    <source>
        <dbReference type="Pfam" id="PF12146"/>
    </source>
</evidence>
<accession>A0A061ANP0</accession>
<dbReference type="PANTHER" id="PTHR11614">
    <property type="entry name" value="PHOSPHOLIPASE-RELATED"/>
    <property type="match status" value="1"/>
</dbReference>
<dbReference type="PRINTS" id="PR00111">
    <property type="entry name" value="ABHYDROLASE"/>
</dbReference>
<sequence length="259" mass="29193">MANQSELNPYTPKNPPVQEVVSYNGANFHTSFWNVPEGVVRKGRVIFNHGFSEYDETYYWVFDAISAGGYEVFIFDQRGAGHTDPGSTRGYTNEHYVFDDLEFFMERNMKEVGEETKLFMGGHSMGGGIALNYGIHGKHRERLSGIYVTGPLVKIHPDSLPTGLVIGLAKITAKIFPRMKMNTDLNIEYITSNKDYQKFILNDPLQFPPVGTLRQLQDMLARGENLLKPAVAKKFDTVPLLIIHGTEDKVCSIYYSLSP</sequence>
<feature type="domain" description="Serine aminopeptidase S33" evidence="1">
    <location>
        <begin position="42"/>
        <end position="252"/>
    </location>
</feature>
<dbReference type="InterPro" id="IPR051044">
    <property type="entry name" value="MAG_DAG_Lipase"/>
</dbReference>
<dbReference type="SUPFAM" id="SSF53474">
    <property type="entry name" value="alpha/beta-Hydrolases"/>
    <property type="match status" value="1"/>
</dbReference>
<dbReference type="Pfam" id="PF12146">
    <property type="entry name" value="Hydrolase_4"/>
    <property type="match status" value="1"/>
</dbReference>
<reference evidence="2" key="1">
    <citation type="journal article" date="2014" name="Genome Announc.">
        <title>Genome sequence of the yeast Cyberlindnera fabianii (Hansenula fabianii).</title>
        <authorList>
            <person name="Freel K.C."/>
            <person name="Sarilar V."/>
            <person name="Neuveglise C."/>
            <person name="Devillers H."/>
            <person name="Friedrich A."/>
            <person name="Schacherer J."/>
        </authorList>
    </citation>
    <scope>NUCLEOTIDE SEQUENCE</scope>
    <source>
        <strain evidence="2">YJS4271</strain>
    </source>
</reference>
<dbReference type="VEuPathDB" id="FungiDB:BON22_0808"/>
<protein>
    <submittedName>
        <fullName evidence="2">CYFA0S01e00650g1_1</fullName>
    </submittedName>
</protein>
<dbReference type="PhylomeDB" id="A0A061ANP0"/>